<gene>
    <name evidence="1" type="ORF">CDAR_122601</name>
</gene>
<reference evidence="1 2" key="1">
    <citation type="submission" date="2021-06" db="EMBL/GenBank/DDBJ databases">
        <title>Caerostris darwini draft genome.</title>
        <authorList>
            <person name="Kono N."/>
            <person name="Arakawa K."/>
        </authorList>
    </citation>
    <scope>NUCLEOTIDE SEQUENCE [LARGE SCALE GENOMIC DNA]</scope>
</reference>
<dbReference type="Proteomes" id="UP001054837">
    <property type="component" value="Unassembled WGS sequence"/>
</dbReference>
<accession>A0AAV4M9U7</accession>
<comment type="caution">
    <text evidence="1">The sequence shown here is derived from an EMBL/GenBank/DDBJ whole genome shotgun (WGS) entry which is preliminary data.</text>
</comment>
<evidence type="ECO:0000313" key="2">
    <source>
        <dbReference type="Proteomes" id="UP001054837"/>
    </source>
</evidence>
<keyword evidence="2" id="KW-1185">Reference proteome</keyword>
<organism evidence="1 2">
    <name type="scientific">Caerostris darwini</name>
    <dbReference type="NCBI Taxonomy" id="1538125"/>
    <lineage>
        <taxon>Eukaryota</taxon>
        <taxon>Metazoa</taxon>
        <taxon>Ecdysozoa</taxon>
        <taxon>Arthropoda</taxon>
        <taxon>Chelicerata</taxon>
        <taxon>Arachnida</taxon>
        <taxon>Araneae</taxon>
        <taxon>Araneomorphae</taxon>
        <taxon>Entelegynae</taxon>
        <taxon>Araneoidea</taxon>
        <taxon>Araneidae</taxon>
        <taxon>Caerostris</taxon>
    </lineage>
</organism>
<dbReference type="AlphaFoldDB" id="A0AAV4M9U7"/>
<name>A0AAV4M9U7_9ARAC</name>
<evidence type="ECO:0000313" key="1">
    <source>
        <dbReference type="EMBL" id="GIX68856.1"/>
    </source>
</evidence>
<proteinExistence type="predicted"/>
<sequence>MALSRQERPPLRIKTILGVHSRCSRVTPRCQCLRGGFLTYIVWSTEDPTLLCFIVSGNHIMDESERPYFFSIATHENSGKELLPHPPSLREKCVINSDRFFQFDVLSGRLVR</sequence>
<protein>
    <submittedName>
        <fullName evidence="1">Uncharacterized protein</fullName>
    </submittedName>
</protein>
<dbReference type="EMBL" id="BPLQ01000204">
    <property type="protein sequence ID" value="GIX68856.1"/>
    <property type="molecule type" value="Genomic_DNA"/>
</dbReference>